<organism evidence="2">
    <name type="scientific">Brassica oleracea</name>
    <name type="common">Wild cabbage</name>
    <dbReference type="NCBI Taxonomy" id="3712"/>
    <lineage>
        <taxon>Eukaryota</taxon>
        <taxon>Viridiplantae</taxon>
        <taxon>Streptophyta</taxon>
        <taxon>Embryophyta</taxon>
        <taxon>Tracheophyta</taxon>
        <taxon>Spermatophyta</taxon>
        <taxon>Magnoliopsida</taxon>
        <taxon>eudicotyledons</taxon>
        <taxon>Gunneridae</taxon>
        <taxon>Pentapetalae</taxon>
        <taxon>rosids</taxon>
        <taxon>malvids</taxon>
        <taxon>Brassicales</taxon>
        <taxon>Brassicaceae</taxon>
        <taxon>Brassiceae</taxon>
        <taxon>Brassica</taxon>
    </lineage>
</organism>
<feature type="region of interest" description="Disordered" evidence="1">
    <location>
        <begin position="1"/>
        <end position="30"/>
    </location>
</feature>
<feature type="compositionally biased region" description="Polar residues" evidence="1">
    <location>
        <begin position="1"/>
        <end position="11"/>
    </location>
</feature>
<dbReference type="EMBL" id="LR031880">
    <property type="protein sequence ID" value="VDD61737.1"/>
    <property type="molecule type" value="Genomic_DNA"/>
</dbReference>
<protein>
    <submittedName>
        <fullName evidence="2">Uncharacterized protein</fullName>
    </submittedName>
</protein>
<evidence type="ECO:0000313" key="2">
    <source>
        <dbReference type="EMBL" id="VDD61737.1"/>
    </source>
</evidence>
<dbReference type="AlphaFoldDB" id="A0A3P6FTY7"/>
<proteinExistence type="predicted"/>
<sequence length="76" mass="8286">MIGTSLATRTRSIPREQEPTEPPRWGFGKQPDVTRSYIATAIGSVCGKRLSSTKVGPLMVKNRIGSCMSIDSTRMS</sequence>
<gene>
    <name evidence="2" type="ORF">BOLC6T37190H</name>
</gene>
<accession>A0A3P6FTY7</accession>
<name>A0A3P6FTY7_BRAOL</name>
<reference evidence="2" key="1">
    <citation type="submission" date="2018-11" db="EMBL/GenBank/DDBJ databases">
        <authorList>
            <consortium name="Genoscope - CEA"/>
            <person name="William W."/>
        </authorList>
    </citation>
    <scope>NUCLEOTIDE SEQUENCE</scope>
</reference>
<evidence type="ECO:0000256" key="1">
    <source>
        <dbReference type="SAM" id="MobiDB-lite"/>
    </source>
</evidence>